<dbReference type="PANTHER" id="PTHR32246:SF169">
    <property type="entry name" value="PROTEIN SRC2-LIKE"/>
    <property type="match status" value="1"/>
</dbReference>
<evidence type="ECO:0000313" key="3">
    <source>
        <dbReference type="Proteomes" id="UP001180020"/>
    </source>
</evidence>
<reference evidence="2" key="2">
    <citation type="submission" date="2023-06" db="EMBL/GenBank/DDBJ databases">
        <authorList>
            <person name="Ma L."/>
            <person name="Liu K.-W."/>
            <person name="Li Z."/>
            <person name="Hsiao Y.-Y."/>
            <person name="Qi Y."/>
            <person name="Fu T."/>
            <person name="Tang G."/>
            <person name="Zhang D."/>
            <person name="Sun W.-H."/>
            <person name="Liu D.-K."/>
            <person name="Li Y."/>
            <person name="Chen G.-Z."/>
            <person name="Liu X.-D."/>
            <person name="Liao X.-Y."/>
            <person name="Jiang Y.-T."/>
            <person name="Yu X."/>
            <person name="Hao Y."/>
            <person name="Huang J."/>
            <person name="Zhao X.-W."/>
            <person name="Ke S."/>
            <person name="Chen Y.-Y."/>
            <person name="Wu W.-L."/>
            <person name="Hsu J.-L."/>
            <person name="Lin Y.-F."/>
            <person name="Huang M.-D."/>
            <person name="Li C.-Y."/>
            <person name="Huang L."/>
            <person name="Wang Z.-W."/>
            <person name="Zhao X."/>
            <person name="Zhong W.-Y."/>
            <person name="Peng D.-H."/>
            <person name="Ahmad S."/>
            <person name="Lan S."/>
            <person name="Zhang J.-S."/>
            <person name="Tsai W.-C."/>
            <person name="Van De Peer Y."/>
            <person name="Liu Z.-J."/>
        </authorList>
    </citation>
    <scope>NUCLEOTIDE SEQUENCE</scope>
    <source>
        <strain evidence="2">CP</strain>
        <tissue evidence="2">Leaves</tissue>
    </source>
</reference>
<evidence type="ECO:0000313" key="2">
    <source>
        <dbReference type="EMBL" id="KAK1319158.1"/>
    </source>
</evidence>
<evidence type="ECO:0000259" key="1">
    <source>
        <dbReference type="PROSITE" id="PS50004"/>
    </source>
</evidence>
<dbReference type="Gene3D" id="2.60.40.150">
    <property type="entry name" value="C2 domain"/>
    <property type="match status" value="1"/>
</dbReference>
<name>A0AAV9F241_ACOCL</name>
<proteinExistence type="predicted"/>
<accession>A0AAV9F241</accession>
<dbReference type="SUPFAM" id="SSF49562">
    <property type="entry name" value="C2 domain (Calcium/lipid-binding domain, CaLB)"/>
    <property type="match status" value="1"/>
</dbReference>
<gene>
    <name evidence="2" type="ORF">QJS10_CPB04g00212</name>
</gene>
<dbReference type="PANTHER" id="PTHR32246">
    <property type="entry name" value="INGRESSION PROTEIN FIC1"/>
    <property type="match status" value="1"/>
</dbReference>
<dbReference type="PROSITE" id="PS50004">
    <property type="entry name" value="C2"/>
    <property type="match status" value="1"/>
</dbReference>
<comment type="caution">
    <text evidence="2">The sequence shown here is derived from an EMBL/GenBank/DDBJ whole genome shotgun (WGS) entry which is preliminary data.</text>
</comment>
<dbReference type="InterPro" id="IPR000008">
    <property type="entry name" value="C2_dom"/>
</dbReference>
<reference evidence="2" key="1">
    <citation type="journal article" date="2023" name="Nat. Commun.">
        <title>Diploid and tetraploid genomes of Acorus and the evolution of monocots.</title>
        <authorList>
            <person name="Ma L."/>
            <person name="Liu K.W."/>
            <person name="Li Z."/>
            <person name="Hsiao Y.Y."/>
            <person name="Qi Y."/>
            <person name="Fu T."/>
            <person name="Tang G.D."/>
            <person name="Zhang D."/>
            <person name="Sun W.H."/>
            <person name="Liu D.K."/>
            <person name="Li Y."/>
            <person name="Chen G.Z."/>
            <person name="Liu X.D."/>
            <person name="Liao X.Y."/>
            <person name="Jiang Y.T."/>
            <person name="Yu X."/>
            <person name="Hao Y."/>
            <person name="Huang J."/>
            <person name="Zhao X.W."/>
            <person name="Ke S."/>
            <person name="Chen Y.Y."/>
            <person name="Wu W.L."/>
            <person name="Hsu J.L."/>
            <person name="Lin Y.F."/>
            <person name="Huang M.D."/>
            <person name="Li C.Y."/>
            <person name="Huang L."/>
            <person name="Wang Z.W."/>
            <person name="Zhao X."/>
            <person name="Zhong W.Y."/>
            <person name="Peng D.H."/>
            <person name="Ahmad S."/>
            <person name="Lan S."/>
            <person name="Zhang J.S."/>
            <person name="Tsai W.C."/>
            <person name="Van de Peer Y."/>
            <person name="Liu Z.J."/>
        </authorList>
    </citation>
    <scope>NUCLEOTIDE SEQUENCE</scope>
    <source>
        <strain evidence="2">CP</strain>
    </source>
</reference>
<dbReference type="Proteomes" id="UP001180020">
    <property type="component" value="Unassembled WGS sequence"/>
</dbReference>
<dbReference type="EMBL" id="JAUJYO010000004">
    <property type="protein sequence ID" value="KAK1319158.1"/>
    <property type="molecule type" value="Genomic_DNA"/>
</dbReference>
<dbReference type="InterPro" id="IPR035892">
    <property type="entry name" value="C2_domain_sf"/>
</dbReference>
<keyword evidence="3" id="KW-1185">Reference proteome</keyword>
<protein>
    <recommendedName>
        <fullName evidence="1">C2 domain-containing protein</fullName>
    </recommendedName>
</protein>
<organism evidence="2 3">
    <name type="scientific">Acorus calamus</name>
    <name type="common">Sweet flag</name>
    <dbReference type="NCBI Taxonomy" id="4465"/>
    <lineage>
        <taxon>Eukaryota</taxon>
        <taxon>Viridiplantae</taxon>
        <taxon>Streptophyta</taxon>
        <taxon>Embryophyta</taxon>
        <taxon>Tracheophyta</taxon>
        <taxon>Spermatophyta</taxon>
        <taxon>Magnoliopsida</taxon>
        <taxon>Liliopsida</taxon>
        <taxon>Acoraceae</taxon>
        <taxon>Acorus</taxon>
    </lineage>
</organism>
<sequence length="192" mass="21609">MESPDVILDLKLTSCKGLKAFKLLRDPSVYAVVSVTGTGDHHRTPSISAAEDDRRRFEWRHSIRLRLRLSDLDRLIEIDLFREGTLRDRLVGRVRVAVRDLTEEGFVSGAATHVSYQVRTAGGKPNGVLNFSYDLILPPPQTVWPPPQTEAAAEKPGWWYRPPPQEVWSTGYDPIGMGGYPTEADLFGYGFR</sequence>
<feature type="domain" description="C2" evidence="1">
    <location>
        <begin position="1"/>
        <end position="111"/>
    </location>
</feature>
<dbReference type="AlphaFoldDB" id="A0AAV9F241"/>